<dbReference type="SUPFAM" id="SSF81324">
    <property type="entry name" value="Voltage-gated potassium channels"/>
    <property type="match status" value="2"/>
</dbReference>
<feature type="transmembrane region" description="Helical" evidence="9">
    <location>
        <begin position="136"/>
        <end position="156"/>
    </location>
</feature>
<evidence type="ECO:0000256" key="5">
    <source>
        <dbReference type="ARBA" id="ARBA00023065"/>
    </source>
</evidence>
<sequence>MNDPGAETAIDKAEEEIEPQFDGQSDPEPVKKDREAREKQRHDYRDPSLWWFASTGCPLLAGTFGPLANAFSVCALVRSWRVYIPPGQNENYGSRISDPAWLLAINGLSLFFALIANTALLLNMSRRLRFNIAQPISVIGFFIAGVLLLVAITVFTDSPTYHLPLDSPAAPAEAHALTAAYYFAIQAAVIYFIVTGLMALTAWGAWMKHFAGGFRLTMAQRTLMLQTMSFVVYLLLGALIFSHLEGWEYLDALYWADLTLLTIGLGSDFSPKTHAGRTLVIFFAIGGIIIIGLVIGSIRTLVLDRGKRKLSARIMEKKRLRAINSVSPRKNRIRVSRFGTMKFDNDELDPPKRRELEFNVMRKVQACAERDRKWMALSISLTAAMSLWLLGALVFFKAEYQQDWTYFQTLYFTYICLLTIGYGDFYPQSFSGKAFFVLWTLLAVPTLTILISDMSDTVVAAFSNLTMWVGTLTVLPGEHGFRASLKMAARQLSTGESAHYAKGPDDAEHDRTVVDDITERLAVHLEETEMAEAISAGEGGHTDDRDRHFYHVVLAREVRRLMHDLAADPPKKYSWQEWEYFLRLMDTEEGEDDENQANLVPEALRQASTIGRFKKGVKAKEQTWTWLGQDSPLLSYKSETEWVLERLGTTLENELQLIRLGKDGERKGPAPPVRLSELVRSGGLKSFMERREKQKSNGDV</sequence>
<feature type="compositionally biased region" description="Basic and acidic residues" evidence="8">
    <location>
        <begin position="28"/>
        <end position="40"/>
    </location>
</feature>
<dbReference type="GO" id="GO:0030322">
    <property type="term" value="P:stabilization of membrane potential"/>
    <property type="evidence" value="ECO:0007669"/>
    <property type="project" value="TreeGrafter"/>
</dbReference>
<feature type="transmembrane region" description="Helical" evidence="9">
    <location>
        <begin position="434"/>
        <end position="452"/>
    </location>
</feature>
<comment type="subcellular location">
    <subcellularLocation>
        <location evidence="1">Membrane</location>
        <topology evidence="1">Multi-pass membrane protein</topology>
    </subcellularLocation>
</comment>
<feature type="transmembrane region" description="Helical" evidence="9">
    <location>
        <begin position="279"/>
        <end position="302"/>
    </location>
</feature>
<evidence type="ECO:0000256" key="1">
    <source>
        <dbReference type="ARBA" id="ARBA00004141"/>
    </source>
</evidence>
<dbReference type="AlphaFoldDB" id="A0A9P4MEQ8"/>
<dbReference type="Pfam" id="PF07885">
    <property type="entry name" value="Ion_trans_2"/>
    <property type="match status" value="2"/>
</dbReference>
<feature type="domain" description="Potassium channel" evidence="10">
    <location>
        <begin position="230"/>
        <end position="301"/>
    </location>
</feature>
<feature type="transmembrane region" description="Helical" evidence="9">
    <location>
        <begin position="374"/>
        <end position="398"/>
    </location>
</feature>
<feature type="domain" description="Potassium channel" evidence="10">
    <location>
        <begin position="385"/>
        <end position="458"/>
    </location>
</feature>
<keyword evidence="2" id="KW-0813">Transport</keyword>
<dbReference type="GO" id="GO:0005886">
    <property type="term" value="C:plasma membrane"/>
    <property type="evidence" value="ECO:0007669"/>
    <property type="project" value="TreeGrafter"/>
</dbReference>
<dbReference type="InterPro" id="IPR003280">
    <property type="entry name" value="2pore_dom_K_chnl"/>
</dbReference>
<feature type="transmembrane region" description="Helical" evidence="9">
    <location>
        <begin position="404"/>
        <end position="422"/>
    </location>
</feature>
<accession>A0A9P4MEQ8</accession>
<keyword evidence="12" id="KW-1185">Reference proteome</keyword>
<dbReference type="Proteomes" id="UP000799439">
    <property type="component" value="Unassembled WGS sequence"/>
</dbReference>
<evidence type="ECO:0000256" key="3">
    <source>
        <dbReference type="ARBA" id="ARBA00022692"/>
    </source>
</evidence>
<feature type="transmembrane region" description="Helical" evidence="9">
    <location>
        <begin position="176"/>
        <end position="203"/>
    </location>
</feature>
<dbReference type="GO" id="GO:0015271">
    <property type="term" value="F:outward rectifier potassium channel activity"/>
    <property type="evidence" value="ECO:0007669"/>
    <property type="project" value="TreeGrafter"/>
</dbReference>
<feature type="transmembrane region" description="Helical" evidence="9">
    <location>
        <begin position="223"/>
        <end position="244"/>
    </location>
</feature>
<comment type="caution">
    <text evidence="11">The sequence shown here is derived from an EMBL/GenBank/DDBJ whole genome shotgun (WGS) entry which is preliminary data.</text>
</comment>
<dbReference type="EMBL" id="ML996089">
    <property type="protein sequence ID" value="KAF2150403.1"/>
    <property type="molecule type" value="Genomic_DNA"/>
</dbReference>
<keyword evidence="4 9" id="KW-1133">Transmembrane helix</keyword>
<dbReference type="Gene3D" id="1.10.287.70">
    <property type="match status" value="2"/>
</dbReference>
<evidence type="ECO:0000256" key="6">
    <source>
        <dbReference type="ARBA" id="ARBA00023136"/>
    </source>
</evidence>
<proteinExistence type="predicted"/>
<protein>
    <submittedName>
        <fullName evidence="11">Voltage-gated potassium channel</fullName>
    </submittedName>
</protein>
<keyword evidence="5" id="KW-0406">Ion transport</keyword>
<evidence type="ECO:0000256" key="7">
    <source>
        <dbReference type="ARBA" id="ARBA00023303"/>
    </source>
</evidence>
<evidence type="ECO:0000313" key="12">
    <source>
        <dbReference type="Proteomes" id="UP000799439"/>
    </source>
</evidence>
<name>A0A9P4MEQ8_9PEZI</name>
<feature type="transmembrane region" description="Helical" evidence="9">
    <location>
        <begin position="49"/>
        <end position="80"/>
    </location>
</feature>
<reference evidence="11" key="1">
    <citation type="journal article" date="2020" name="Stud. Mycol.">
        <title>101 Dothideomycetes genomes: a test case for predicting lifestyles and emergence of pathogens.</title>
        <authorList>
            <person name="Haridas S."/>
            <person name="Albert R."/>
            <person name="Binder M."/>
            <person name="Bloem J."/>
            <person name="Labutti K."/>
            <person name="Salamov A."/>
            <person name="Andreopoulos B."/>
            <person name="Baker S."/>
            <person name="Barry K."/>
            <person name="Bills G."/>
            <person name="Bluhm B."/>
            <person name="Cannon C."/>
            <person name="Castanera R."/>
            <person name="Culley D."/>
            <person name="Daum C."/>
            <person name="Ezra D."/>
            <person name="Gonzalez J."/>
            <person name="Henrissat B."/>
            <person name="Kuo A."/>
            <person name="Liang C."/>
            <person name="Lipzen A."/>
            <person name="Lutzoni F."/>
            <person name="Magnuson J."/>
            <person name="Mondo S."/>
            <person name="Nolan M."/>
            <person name="Ohm R."/>
            <person name="Pangilinan J."/>
            <person name="Park H.-J."/>
            <person name="Ramirez L."/>
            <person name="Alfaro M."/>
            <person name="Sun H."/>
            <person name="Tritt A."/>
            <person name="Yoshinaga Y."/>
            <person name="Zwiers L.-H."/>
            <person name="Turgeon B."/>
            <person name="Goodwin S."/>
            <person name="Spatafora J."/>
            <person name="Crous P."/>
            <person name="Grigoriev I."/>
        </authorList>
    </citation>
    <scope>NUCLEOTIDE SEQUENCE</scope>
    <source>
        <strain evidence="11">CBS 260.36</strain>
    </source>
</reference>
<evidence type="ECO:0000256" key="8">
    <source>
        <dbReference type="SAM" id="MobiDB-lite"/>
    </source>
</evidence>
<evidence type="ECO:0000256" key="4">
    <source>
        <dbReference type="ARBA" id="ARBA00022989"/>
    </source>
</evidence>
<gene>
    <name evidence="11" type="ORF">K461DRAFT_287295</name>
</gene>
<evidence type="ECO:0000256" key="2">
    <source>
        <dbReference type="ARBA" id="ARBA00022448"/>
    </source>
</evidence>
<keyword evidence="6 9" id="KW-0472">Membrane</keyword>
<keyword evidence="7 11" id="KW-0407">Ion channel</keyword>
<evidence type="ECO:0000259" key="10">
    <source>
        <dbReference type="Pfam" id="PF07885"/>
    </source>
</evidence>
<evidence type="ECO:0000313" key="11">
    <source>
        <dbReference type="EMBL" id="KAF2150403.1"/>
    </source>
</evidence>
<dbReference type="PANTHER" id="PTHR11003:SF301">
    <property type="entry name" value="POTASSIUM CHANNEL PROTEIN"/>
    <property type="match status" value="1"/>
</dbReference>
<keyword evidence="3 9" id="KW-0812">Transmembrane</keyword>
<dbReference type="InterPro" id="IPR013099">
    <property type="entry name" value="K_chnl_dom"/>
</dbReference>
<feature type="transmembrane region" description="Helical" evidence="9">
    <location>
        <begin position="100"/>
        <end position="124"/>
    </location>
</feature>
<evidence type="ECO:0000256" key="9">
    <source>
        <dbReference type="SAM" id="Phobius"/>
    </source>
</evidence>
<organism evidence="11 12">
    <name type="scientific">Myriangium duriaei CBS 260.36</name>
    <dbReference type="NCBI Taxonomy" id="1168546"/>
    <lineage>
        <taxon>Eukaryota</taxon>
        <taxon>Fungi</taxon>
        <taxon>Dikarya</taxon>
        <taxon>Ascomycota</taxon>
        <taxon>Pezizomycotina</taxon>
        <taxon>Dothideomycetes</taxon>
        <taxon>Dothideomycetidae</taxon>
        <taxon>Myriangiales</taxon>
        <taxon>Myriangiaceae</taxon>
        <taxon>Myriangium</taxon>
    </lineage>
</organism>
<dbReference type="OrthoDB" id="297496at2759"/>
<feature type="region of interest" description="Disordered" evidence="8">
    <location>
        <begin position="1"/>
        <end position="40"/>
    </location>
</feature>
<dbReference type="GO" id="GO:0022841">
    <property type="term" value="F:potassium ion leak channel activity"/>
    <property type="evidence" value="ECO:0007669"/>
    <property type="project" value="TreeGrafter"/>
</dbReference>
<dbReference type="PANTHER" id="PTHR11003">
    <property type="entry name" value="POTASSIUM CHANNEL, SUBFAMILY K"/>
    <property type="match status" value="1"/>
</dbReference>